<name>A0A164IIF6_9NOCA</name>
<keyword evidence="3" id="KW-1003">Cell membrane</keyword>
<dbReference type="Pfam" id="PF00005">
    <property type="entry name" value="ABC_tran"/>
    <property type="match status" value="1"/>
</dbReference>
<evidence type="ECO:0000256" key="7">
    <source>
        <dbReference type="ARBA" id="ARBA00023136"/>
    </source>
</evidence>
<organism evidence="11 12">
    <name type="scientific">Nocardia terpenica</name>
    <dbReference type="NCBI Taxonomy" id="455432"/>
    <lineage>
        <taxon>Bacteria</taxon>
        <taxon>Bacillati</taxon>
        <taxon>Actinomycetota</taxon>
        <taxon>Actinomycetes</taxon>
        <taxon>Mycobacteriales</taxon>
        <taxon>Nocardiaceae</taxon>
        <taxon>Nocardia</taxon>
    </lineage>
</organism>
<evidence type="ECO:0000256" key="3">
    <source>
        <dbReference type="ARBA" id="ARBA00022475"/>
    </source>
</evidence>
<gene>
    <name evidence="11" type="ORF">AWN90_08165</name>
</gene>
<keyword evidence="12" id="KW-1185">Reference proteome</keyword>
<dbReference type="FunFam" id="3.40.50.300:FF:000589">
    <property type="entry name" value="ABC transporter, ATP-binding subunit"/>
    <property type="match status" value="1"/>
</dbReference>
<evidence type="ECO:0000259" key="10">
    <source>
        <dbReference type="PROSITE" id="PS50893"/>
    </source>
</evidence>
<evidence type="ECO:0000313" key="11">
    <source>
        <dbReference type="EMBL" id="KZM69480.1"/>
    </source>
</evidence>
<dbReference type="InterPro" id="IPR027417">
    <property type="entry name" value="P-loop_NTPase"/>
</dbReference>
<dbReference type="GO" id="GO:0043215">
    <property type="term" value="P:daunorubicin transport"/>
    <property type="evidence" value="ECO:0007669"/>
    <property type="project" value="InterPro"/>
</dbReference>
<dbReference type="GO" id="GO:0005886">
    <property type="term" value="C:plasma membrane"/>
    <property type="evidence" value="ECO:0007669"/>
    <property type="project" value="UniProtKB-SubCell"/>
</dbReference>
<dbReference type="InterPro" id="IPR050763">
    <property type="entry name" value="ABC_transporter_ATP-binding"/>
</dbReference>
<dbReference type="STRING" id="455432.AWN90_08165"/>
<evidence type="ECO:0000256" key="4">
    <source>
        <dbReference type="ARBA" id="ARBA00022741"/>
    </source>
</evidence>
<evidence type="ECO:0000256" key="6">
    <source>
        <dbReference type="ARBA" id="ARBA00022967"/>
    </source>
</evidence>
<reference evidence="11 12" key="1">
    <citation type="submission" date="2016-04" db="EMBL/GenBank/DDBJ databases">
        <authorList>
            <person name="Evans L.H."/>
            <person name="Alamgir A."/>
            <person name="Owens N."/>
            <person name="Weber N.D."/>
            <person name="Virtaneva K."/>
            <person name="Barbian K."/>
            <person name="Babar A."/>
            <person name="Rosenke K."/>
        </authorList>
    </citation>
    <scope>NUCLEOTIDE SEQUENCE [LARGE SCALE GENOMIC DNA]</scope>
    <source>
        <strain evidence="11 12">IFM 0406</strain>
    </source>
</reference>
<dbReference type="GO" id="GO:0055085">
    <property type="term" value="P:transmembrane transport"/>
    <property type="evidence" value="ECO:0007669"/>
    <property type="project" value="UniProtKB-ARBA"/>
</dbReference>
<protein>
    <submittedName>
        <fullName evidence="11">ABC transporter</fullName>
    </submittedName>
</protein>
<feature type="domain" description="ABC transporter" evidence="10">
    <location>
        <begin position="10"/>
        <end position="240"/>
    </location>
</feature>
<dbReference type="Proteomes" id="UP000076512">
    <property type="component" value="Unassembled WGS sequence"/>
</dbReference>
<dbReference type="InterPro" id="IPR003593">
    <property type="entry name" value="AAA+_ATPase"/>
</dbReference>
<dbReference type="GO" id="GO:1900753">
    <property type="term" value="P:doxorubicin transport"/>
    <property type="evidence" value="ECO:0007669"/>
    <property type="project" value="InterPro"/>
</dbReference>
<proteinExistence type="inferred from homology"/>
<dbReference type="InterPro" id="IPR003439">
    <property type="entry name" value="ABC_transporter-like_ATP-bd"/>
</dbReference>
<sequence>MNHHHRAPAISVAGLRKAFGDHVVLDGIDLTVAQGTIFSLLGPNGAGKTTTVQILSTLLRADGGEIRVGGHDVAAEPDAVRAAIGVTGQFSAVDELLTGRENLVLMGDLLHLPRSESRRIADDLLHRFDLVDAADKRTGSYSGGMTRRLDLAMTLVGDPQIIFLDEPTVGLDPRSRRTMWEIIRELVAGGVTIFLTTQYLEEADELADRIAVLDHGRIVAEGTSDQLKRLVPGGHLRLAFIDGTDRDRAEYALGDATRIDEVTLAVPTDGSVKSIRAVLDRLDDAHIEPEGLAVHTPDLDDVFLTLTGHSVPEKDLAR</sequence>
<keyword evidence="6" id="KW-1278">Translocase</keyword>
<evidence type="ECO:0000256" key="9">
    <source>
        <dbReference type="ARBA" id="ARBA00049985"/>
    </source>
</evidence>
<dbReference type="OrthoDB" id="9804819at2"/>
<evidence type="ECO:0000256" key="1">
    <source>
        <dbReference type="ARBA" id="ARBA00004202"/>
    </source>
</evidence>
<evidence type="ECO:0000256" key="8">
    <source>
        <dbReference type="ARBA" id="ARBA00023251"/>
    </source>
</evidence>
<keyword evidence="5" id="KW-0067">ATP-binding</keyword>
<evidence type="ECO:0000256" key="5">
    <source>
        <dbReference type="ARBA" id="ARBA00022840"/>
    </source>
</evidence>
<dbReference type="PANTHER" id="PTHR42711">
    <property type="entry name" value="ABC TRANSPORTER ATP-BINDING PROTEIN"/>
    <property type="match status" value="1"/>
</dbReference>
<dbReference type="GO" id="GO:0016887">
    <property type="term" value="F:ATP hydrolysis activity"/>
    <property type="evidence" value="ECO:0007669"/>
    <property type="project" value="InterPro"/>
</dbReference>
<dbReference type="InterPro" id="IPR005894">
    <property type="entry name" value="DrrA"/>
</dbReference>
<keyword evidence="2" id="KW-0813">Transport</keyword>
<dbReference type="SMART" id="SM00382">
    <property type="entry name" value="AAA"/>
    <property type="match status" value="1"/>
</dbReference>
<keyword evidence="8" id="KW-0046">Antibiotic resistance</keyword>
<dbReference type="RefSeq" id="WP_067579090.1">
    <property type="nucleotide sequence ID" value="NZ_JABMCZ010000002.1"/>
</dbReference>
<dbReference type="GO" id="GO:0005524">
    <property type="term" value="F:ATP binding"/>
    <property type="evidence" value="ECO:0007669"/>
    <property type="project" value="UniProtKB-KW"/>
</dbReference>
<comment type="subcellular location">
    <subcellularLocation>
        <location evidence="1">Cell membrane</location>
        <topology evidence="1">Peripheral membrane protein</topology>
    </subcellularLocation>
</comment>
<dbReference type="Gene3D" id="3.40.50.300">
    <property type="entry name" value="P-loop containing nucleotide triphosphate hydrolases"/>
    <property type="match status" value="1"/>
</dbReference>
<dbReference type="PANTHER" id="PTHR42711:SF19">
    <property type="entry name" value="DOXORUBICIN RESISTANCE ATP-BINDING PROTEIN DRRA"/>
    <property type="match status" value="1"/>
</dbReference>
<dbReference type="EMBL" id="LWGR01000020">
    <property type="protein sequence ID" value="KZM69480.1"/>
    <property type="molecule type" value="Genomic_DNA"/>
</dbReference>
<dbReference type="SUPFAM" id="SSF52540">
    <property type="entry name" value="P-loop containing nucleoside triphosphate hydrolases"/>
    <property type="match status" value="1"/>
</dbReference>
<keyword evidence="4" id="KW-0547">Nucleotide-binding</keyword>
<dbReference type="AlphaFoldDB" id="A0A164IIF6"/>
<dbReference type="NCBIfam" id="TIGR01188">
    <property type="entry name" value="drrA"/>
    <property type="match status" value="1"/>
</dbReference>
<dbReference type="GO" id="GO:0046677">
    <property type="term" value="P:response to antibiotic"/>
    <property type="evidence" value="ECO:0007669"/>
    <property type="project" value="UniProtKB-KW"/>
</dbReference>
<keyword evidence="7" id="KW-0472">Membrane</keyword>
<evidence type="ECO:0000256" key="2">
    <source>
        <dbReference type="ARBA" id="ARBA00022448"/>
    </source>
</evidence>
<dbReference type="PROSITE" id="PS50893">
    <property type="entry name" value="ABC_TRANSPORTER_2"/>
    <property type="match status" value="1"/>
</dbReference>
<comment type="caution">
    <text evidence="11">The sequence shown here is derived from an EMBL/GenBank/DDBJ whole genome shotgun (WGS) entry which is preliminary data.</text>
</comment>
<accession>A0A164IIF6</accession>
<evidence type="ECO:0000313" key="12">
    <source>
        <dbReference type="Proteomes" id="UP000076512"/>
    </source>
</evidence>
<comment type="similarity">
    <text evidence="9">Belongs to the ABC transporter superfamily. Drug exporter-1 (DrugE1) (TC 3.A.1.105) family.</text>
</comment>